<proteinExistence type="predicted"/>
<keyword evidence="2" id="KW-1185">Reference proteome</keyword>
<gene>
    <name evidence="1" type="ORF">NC653_031335</name>
</gene>
<sequence>MEFLKRTNSMKKQICVPYFSLIGFPCAAEDLAAEEGGGYGLYSSS</sequence>
<protein>
    <submittedName>
        <fullName evidence="1">Uncharacterized protein</fullName>
    </submittedName>
</protein>
<dbReference type="Proteomes" id="UP001164929">
    <property type="component" value="Chromosome 13"/>
</dbReference>
<name>A0AAD6Q1H0_9ROSI</name>
<reference evidence="1" key="1">
    <citation type="journal article" date="2023" name="Mol. Ecol. Resour.">
        <title>Chromosome-level genome assembly of a triploid poplar Populus alba 'Berolinensis'.</title>
        <authorList>
            <person name="Chen S."/>
            <person name="Yu Y."/>
            <person name="Wang X."/>
            <person name="Wang S."/>
            <person name="Zhang T."/>
            <person name="Zhou Y."/>
            <person name="He R."/>
            <person name="Meng N."/>
            <person name="Wang Y."/>
            <person name="Liu W."/>
            <person name="Liu Z."/>
            <person name="Liu J."/>
            <person name="Guo Q."/>
            <person name="Huang H."/>
            <person name="Sederoff R.R."/>
            <person name="Wang G."/>
            <person name="Qu G."/>
            <person name="Chen S."/>
        </authorList>
    </citation>
    <scope>NUCLEOTIDE SEQUENCE</scope>
    <source>
        <strain evidence="1">SC-2020</strain>
    </source>
</reference>
<evidence type="ECO:0000313" key="2">
    <source>
        <dbReference type="Proteomes" id="UP001164929"/>
    </source>
</evidence>
<organism evidence="1 2">
    <name type="scientific">Populus alba x Populus x berolinensis</name>
    <dbReference type="NCBI Taxonomy" id="444605"/>
    <lineage>
        <taxon>Eukaryota</taxon>
        <taxon>Viridiplantae</taxon>
        <taxon>Streptophyta</taxon>
        <taxon>Embryophyta</taxon>
        <taxon>Tracheophyta</taxon>
        <taxon>Spermatophyta</taxon>
        <taxon>Magnoliopsida</taxon>
        <taxon>eudicotyledons</taxon>
        <taxon>Gunneridae</taxon>
        <taxon>Pentapetalae</taxon>
        <taxon>rosids</taxon>
        <taxon>fabids</taxon>
        <taxon>Malpighiales</taxon>
        <taxon>Salicaceae</taxon>
        <taxon>Saliceae</taxon>
        <taxon>Populus</taxon>
    </lineage>
</organism>
<dbReference type="AlphaFoldDB" id="A0AAD6Q1H0"/>
<evidence type="ECO:0000313" key="1">
    <source>
        <dbReference type="EMBL" id="KAJ6975456.1"/>
    </source>
</evidence>
<comment type="caution">
    <text evidence="1">The sequence shown here is derived from an EMBL/GenBank/DDBJ whole genome shotgun (WGS) entry which is preliminary data.</text>
</comment>
<dbReference type="EMBL" id="JAQIZT010000013">
    <property type="protein sequence ID" value="KAJ6975456.1"/>
    <property type="molecule type" value="Genomic_DNA"/>
</dbReference>
<accession>A0AAD6Q1H0</accession>